<dbReference type="EMBL" id="ANJA01001734">
    <property type="protein sequence ID" value="ETO74948.1"/>
    <property type="molecule type" value="Genomic_DNA"/>
</dbReference>
<accession>A0A081A7T7</accession>
<dbReference type="Proteomes" id="UP000028582">
    <property type="component" value="Unassembled WGS sequence"/>
</dbReference>
<reference evidence="1 2" key="1">
    <citation type="submission" date="2013-11" db="EMBL/GenBank/DDBJ databases">
        <title>The Genome Sequence of Phytophthora parasitica P1976.</title>
        <authorList>
            <consortium name="The Broad Institute Genomics Platform"/>
            <person name="Russ C."/>
            <person name="Tyler B."/>
            <person name="Panabieres F."/>
            <person name="Shan W."/>
            <person name="Tripathy S."/>
            <person name="Grunwald N."/>
            <person name="Machado M."/>
            <person name="Johnson C.S."/>
            <person name="Walker B."/>
            <person name="Young S."/>
            <person name="Zeng Q."/>
            <person name="Gargeya S."/>
            <person name="Fitzgerald M."/>
            <person name="Haas B."/>
            <person name="Abouelleil A."/>
            <person name="Allen A.W."/>
            <person name="Alvarado L."/>
            <person name="Arachchi H.M."/>
            <person name="Berlin A.M."/>
            <person name="Chapman S.B."/>
            <person name="Gainer-Dewar J."/>
            <person name="Goldberg J."/>
            <person name="Griggs A."/>
            <person name="Gujja S."/>
            <person name="Hansen M."/>
            <person name="Howarth C."/>
            <person name="Imamovic A."/>
            <person name="Ireland A."/>
            <person name="Larimer J."/>
            <person name="McCowan C."/>
            <person name="Murphy C."/>
            <person name="Pearson M."/>
            <person name="Poon T.W."/>
            <person name="Priest M."/>
            <person name="Roberts A."/>
            <person name="Saif S."/>
            <person name="Shea T."/>
            <person name="Sisk P."/>
            <person name="Sykes S."/>
            <person name="Wortman J."/>
            <person name="Nusbaum C."/>
            <person name="Birren B."/>
        </authorList>
    </citation>
    <scope>NUCLEOTIDE SEQUENCE [LARGE SCALE GENOMIC DNA]</scope>
    <source>
        <strain evidence="1 2">P1976</strain>
    </source>
</reference>
<proteinExistence type="predicted"/>
<name>A0A081A7T7_PHYNI</name>
<dbReference type="AlphaFoldDB" id="A0A081A7T7"/>
<gene>
    <name evidence="1" type="ORF">F444_09395</name>
</gene>
<evidence type="ECO:0000313" key="1">
    <source>
        <dbReference type="EMBL" id="ETO74948.1"/>
    </source>
</evidence>
<organism evidence="1 2">
    <name type="scientific">Phytophthora nicotianae P1976</name>
    <dbReference type="NCBI Taxonomy" id="1317066"/>
    <lineage>
        <taxon>Eukaryota</taxon>
        <taxon>Sar</taxon>
        <taxon>Stramenopiles</taxon>
        <taxon>Oomycota</taxon>
        <taxon>Peronosporomycetes</taxon>
        <taxon>Peronosporales</taxon>
        <taxon>Peronosporaceae</taxon>
        <taxon>Phytophthora</taxon>
    </lineage>
</organism>
<evidence type="ECO:0000313" key="2">
    <source>
        <dbReference type="Proteomes" id="UP000028582"/>
    </source>
</evidence>
<protein>
    <submittedName>
        <fullName evidence="1">Uncharacterized protein</fullName>
    </submittedName>
</protein>
<sequence>MSTRRLLTNGMTLICLGTRKTMRHDFLTSSLVAWVLLMSPTAAQLEPLYARLPSVDVTVEAMHSAALLAVGA</sequence>
<comment type="caution">
    <text evidence="1">The sequence shown here is derived from an EMBL/GenBank/DDBJ whole genome shotgun (WGS) entry which is preliminary data.</text>
</comment>